<dbReference type="PROSITE" id="PS51873">
    <property type="entry name" value="TRIAD"/>
    <property type="match status" value="1"/>
</dbReference>
<dbReference type="GO" id="GO:0005737">
    <property type="term" value="C:cytoplasm"/>
    <property type="evidence" value="ECO:0000318"/>
    <property type="project" value="GO_Central"/>
</dbReference>
<evidence type="ECO:0000256" key="11">
    <source>
        <dbReference type="ARBA" id="ARBA00022786"/>
    </source>
</evidence>
<dbReference type="Pfam" id="PF00097">
    <property type="entry name" value="zf-C3HC4"/>
    <property type="match status" value="1"/>
</dbReference>
<dbReference type="EMBL" id="KI630509">
    <property type="protein sequence ID" value="EYU38100.1"/>
    <property type="molecule type" value="Genomic_DNA"/>
</dbReference>
<dbReference type="GO" id="GO:0006511">
    <property type="term" value="P:ubiquitin-dependent protein catabolic process"/>
    <property type="evidence" value="ECO:0000318"/>
    <property type="project" value="GO_Central"/>
</dbReference>
<evidence type="ECO:0000313" key="16">
    <source>
        <dbReference type="EMBL" id="EYU38100.1"/>
    </source>
</evidence>
<dbReference type="InterPro" id="IPR045840">
    <property type="entry name" value="Ariadne"/>
</dbReference>
<proteinExistence type="inferred from homology"/>
<keyword evidence="7" id="KW-0808">Transferase</keyword>
<dbReference type="InterPro" id="IPR013083">
    <property type="entry name" value="Znf_RING/FYVE/PHD"/>
</dbReference>
<comment type="similarity">
    <text evidence="5">Belongs to the RBR family. Ariadne subfamily.</text>
</comment>
<dbReference type="Gene3D" id="1.20.120.1750">
    <property type="match status" value="1"/>
</dbReference>
<evidence type="ECO:0000256" key="10">
    <source>
        <dbReference type="ARBA" id="ARBA00022771"/>
    </source>
</evidence>
<dbReference type="InterPro" id="IPR031127">
    <property type="entry name" value="E3_UB_ligase_RBR"/>
</dbReference>
<dbReference type="STRING" id="4155.A0A022RGU7"/>
<keyword evidence="8" id="KW-0479">Metal-binding</keyword>
<comment type="cofactor">
    <cofactor evidence="2">
        <name>Zn(2+)</name>
        <dbReference type="ChEBI" id="CHEBI:29105"/>
    </cofactor>
</comment>
<dbReference type="FunFam" id="1.20.120.1750:FF:000027">
    <property type="entry name" value="RBR-type E3 ubiquitin transferase"/>
    <property type="match status" value="1"/>
</dbReference>
<evidence type="ECO:0000256" key="4">
    <source>
        <dbReference type="ARBA" id="ARBA00004906"/>
    </source>
</evidence>
<name>A0A022RGU7_ERYGU</name>
<evidence type="ECO:0000256" key="8">
    <source>
        <dbReference type="ARBA" id="ARBA00022723"/>
    </source>
</evidence>
<evidence type="ECO:0000256" key="6">
    <source>
        <dbReference type="ARBA" id="ARBA00012251"/>
    </source>
</evidence>
<dbReference type="GO" id="GO:0016567">
    <property type="term" value="P:protein ubiquitination"/>
    <property type="evidence" value="ECO:0007669"/>
    <property type="project" value="UniProtKB-UniPathway"/>
</dbReference>
<keyword evidence="11" id="KW-0833">Ubl conjugation pathway</keyword>
<dbReference type="UniPathway" id="UPA00143"/>
<dbReference type="PROSITE" id="PS00518">
    <property type="entry name" value="ZF_RING_1"/>
    <property type="match status" value="1"/>
</dbReference>
<dbReference type="GO" id="GO:0008270">
    <property type="term" value="F:zinc ion binding"/>
    <property type="evidence" value="ECO:0007669"/>
    <property type="project" value="UniProtKB-KW"/>
</dbReference>
<dbReference type="SMART" id="SM00647">
    <property type="entry name" value="IBR"/>
    <property type="match status" value="2"/>
</dbReference>
<keyword evidence="12" id="KW-0862">Zinc</keyword>
<organism evidence="16 17">
    <name type="scientific">Erythranthe guttata</name>
    <name type="common">Yellow monkey flower</name>
    <name type="synonym">Mimulus guttatus</name>
    <dbReference type="NCBI Taxonomy" id="4155"/>
    <lineage>
        <taxon>Eukaryota</taxon>
        <taxon>Viridiplantae</taxon>
        <taxon>Streptophyta</taxon>
        <taxon>Embryophyta</taxon>
        <taxon>Tracheophyta</taxon>
        <taxon>Spermatophyta</taxon>
        <taxon>Magnoliopsida</taxon>
        <taxon>eudicotyledons</taxon>
        <taxon>Gunneridae</taxon>
        <taxon>Pentapetalae</taxon>
        <taxon>asterids</taxon>
        <taxon>lamiids</taxon>
        <taxon>Lamiales</taxon>
        <taxon>Phrymaceae</taxon>
        <taxon>Erythranthe</taxon>
    </lineage>
</organism>
<accession>A0A022RGU7</accession>
<dbReference type="SUPFAM" id="SSF57850">
    <property type="entry name" value="RING/U-box"/>
    <property type="match status" value="3"/>
</dbReference>
<evidence type="ECO:0000256" key="2">
    <source>
        <dbReference type="ARBA" id="ARBA00001947"/>
    </source>
</evidence>
<dbReference type="EC" id="2.3.2.31" evidence="6"/>
<protein>
    <recommendedName>
        <fullName evidence="6">RBR-type E3 ubiquitin transferase</fullName>
        <ecNumber evidence="6">2.3.2.31</ecNumber>
    </recommendedName>
</protein>
<dbReference type="Pfam" id="PF22191">
    <property type="entry name" value="IBR_1"/>
    <property type="match status" value="1"/>
</dbReference>
<evidence type="ECO:0000256" key="7">
    <source>
        <dbReference type="ARBA" id="ARBA00022679"/>
    </source>
</evidence>
<dbReference type="InterPro" id="IPR018957">
    <property type="entry name" value="Znf_C3HC4_RING-type"/>
</dbReference>
<dbReference type="FunFam" id="3.30.40.10:FF:000019">
    <property type="entry name" value="RBR-type E3 ubiquitin transferase"/>
    <property type="match status" value="1"/>
</dbReference>
<dbReference type="eggNOG" id="KOG1815">
    <property type="taxonomic scope" value="Eukaryota"/>
</dbReference>
<dbReference type="Gene3D" id="3.30.40.10">
    <property type="entry name" value="Zinc/RING finger domain, C3HC4 (zinc finger)"/>
    <property type="match status" value="1"/>
</dbReference>
<dbReference type="GO" id="GO:0000151">
    <property type="term" value="C:ubiquitin ligase complex"/>
    <property type="evidence" value="ECO:0000318"/>
    <property type="project" value="GO_Central"/>
</dbReference>
<keyword evidence="17" id="KW-1185">Reference proteome</keyword>
<feature type="domain" description="RING-type" evidence="15">
    <location>
        <begin position="73"/>
        <end position="282"/>
    </location>
</feature>
<dbReference type="InterPro" id="IPR044066">
    <property type="entry name" value="TRIAD_supradom"/>
</dbReference>
<dbReference type="InterPro" id="IPR002867">
    <property type="entry name" value="IBR_dom"/>
</dbReference>
<feature type="domain" description="RING-type" evidence="14">
    <location>
        <begin position="77"/>
        <end position="127"/>
    </location>
</feature>
<comment type="function">
    <text evidence="3">Might act as an E3 ubiquitin-protein ligase, or as part of E3 complex, which accepts ubiquitin from specific E2 ubiquitin-conjugating enzymes and then transfers it to substrates.</text>
</comment>
<dbReference type="GO" id="GO:0061630">
    <property type="term" value="F:ubiquitin protein ligase activity"/>
    <property type="evidence" value="ECO:0000318"/>
    <property type="project" value="GO_Central"/>
</dbReference>
<evidence type="ECO:0000256" key="5">
    <source>
        <dbReference type="ARBA" id="ARBA00005884"/>
    </source>
</evidence>
<dbReference type="Pfam" id="PF01485">
    <property type="entry name" value="IBR"/>
    <property type="match status" value="1"/>
</dbReference>
<dbReference type="InterPro" id="IPR017907">
    <property type="entry name" value="Znf_RING_CS"/>
</dbReference>
<sequence length="480" mass="55734">LYYTILSEEKIIQIQNNDISNVCSCLSVSRGSACTLLRLNNWNYNSALDRWVSDEEKVRKSIGLLPDKKSRKNNNLCKICFDEVEISSMLSAGPCGHLFCTLCWKNYIAVSMDDGLECLSLVCPKPKCKAYVGPELVDTLASKEDKEKYYRYLVRSYVEGHRDIKWCPGPACERAVQIEPGERENYDVACDCSHRFCWNCTRETHHPVDCKTVEKWIELNSSEAENTTWILAYTKPCPKCKRNIEKNQGCNHMTCRQPCGHHFCWLCLGPLDKSHTNCNMYRADEVGQKRVRGAREHLDRYSHYYERWALNHKSGEKALSDLNRVRGELSGKKLAGVELRFVIEALERIVECRRELKWSYVYGYYLCLTEQAAKISFFEYLQGQAEENLERLHLCAETDMNKYLGDDCCPSGDDFVAFKDNLVTLTDVTRNYFGELVRALENNLSEINDPRKETTRGRVKVYSKTNTKTYFNYRDRLNWM</sequence>
<gene>
    <name evidence="16" type="ORF">MIMGU_mgv1a017930mg</name>
</gene>
<keyword evidence="9" id="KW-0677">Repeat</keyword>
<dbReference type="Proteomes" id="UP000030748">
    <property type="component" value="Unassembled WGS sequence"/>
</dbReference>
<evidence type="ECO:0000256" key="13">
    <source>
        <dbReference type="PROSITE-ProRule" id="PRU00175"/>
    </source>
</evidence>
<evidence type="ECO:0000256" key="12">
    <source>
        <dbReference type="ARBA" id="ARBA00022833"/>
    </source>
</evidence>
<comment type="catalytic activity">
    <reaction evidence="1">
        <text>[E2 ubiquitin-conjugating enzyme]-S-ubiquitinyl-L-cysteine + [acceptor protein]-L-lysine = [E2 ubiquitin-conjugating enzyme]-L-cysteine + [acceptor protein]-N(6)-ubiquitinyl-L-lysine.</text>
        <dbReference type="EC" id="2.3.2.31"/>
    </reaction>
</comment>
<keyword evidence="10 13" id="KW-0863">Zinc-finger</keyword>
<feature type="non-terminal residue" evidence="16">
    <location>
        <position position="1"/>
    </location>
</feature>
<evidence type="ECO:0000256" key="9">
    <source>
        <dbReference type="ARBA" id="ARBA00022737"/>
    </source>
</evidence>
<dbReference type="InterPro" id="IPR001841">
    <property type="entry name" value="Znf_RING"/>
</dbReference>
<reference evidence="16 17" key="1">
    <citation type="journal article" date="2013" name="Proc. Natl. Acad. Sci. U.S.A.">
        <title>Fine-scale variation in meiotic recombination in Mimulus inferred from population shotgun sequencing.</title>
        <authorList>
            <person name="Hellsten U."/>
            <person name="Wright K.M."/>
            <person name="Jenkins J."/>
            <person name="Shu S."/>
            <person name="Yuan Y."/>
            <person name="Wessler S.R."/>
            <person name="Schmutz J."/>
            <person name="Willis J.H."/>
            <person name="Rokhsar D.S."/>
        </authorList>
    </citation>
    <scope>NUCLEOTIDE SEQUENCE [LARGE SCALE GENOMIC DNA]</scope>
    <source>
        <strain evidence="17">cv. DUN x IM62</strain>
    </source>
</reference>
<evidence type="ECO:0000259" key="14">
    <source>
        <dbReference type="PROSITE" id="PS50089"/>
    </source>
</evidence>
<dbReference type="GO" id="GO:0031624">
    <property type="term" value="F:ubiquitin conjugating enzyme binding"/>
    <property type="evidence" value="ECO:0000318"/>
    <property type="project" value="GO_Central"/>
</dbReference>
<dbReference type="PROSITE" id="PS50089">
    <property type="entry name" value="ZF_RING_2"/>
    <property type="match status" value="1"/>
</dbReference>
<dbReference type="CDD" id="cd20346">
    <property type="entry name" value="BRcat_RBR_ANKIB1"/>
    <property type="match status" value="1"/>
</dbReference>
<dbReference type="Pfam" id="PF19422">
    <property type="entry name" value="Ariadne"/>
    <property type="match status" value="1"/>
</dbReference>
<evidence type="ECO:0000259" key="15">
    <source>
        <dbReference type="PROSITE" id="PS51873"/>
    </source>
</evidence>
<evidence type="ECO:0000256" key="1">
    <source>
        <dbReference type="ARBA" id="ARBA00001798"/>
    </source>
</evidence>
<comment type="pathway">
    <text evidence="4">Protein modification; protein ubiquitination.</text>
</comment>
<dbReference type="AlphaFoldDB" id="A0A022RGU7"/>
<evidence type="ECO:0000313" key="17">
    <source>
        <dbReference type="Proteomes" id="UP000030748"/>
    </source>
</evidence>
<dbReference type="PANTHER" id="PTHR11685">
    <property type="entry name" value="RBR FAMILY RING FINGER AND IBR DOMAIN-CONTAINING"/>
    <property type="match status" value="1"/>
</dbReference>
<evidence type="ECO:0000256" key="3">
    <source>
        <dbReference type="ARBA" id="ARBA00003976"/>
    </source>
</evidence>